<organism evidence="2 3">
    <name type="scientific">Denticeps clupeoides</name>
    <name type="common">denticle herring</name>
    <dbReference type="NCBI Taxonomy" id="299321"/>
    <lineage>
        <taxon>Eukaryota</taxon>
        <taxon>Metazoa</taxon>
        <taxon>Chordata</taxon>
        <taxon>Craniata</taxon>
        <taxon>Vertebrata</taxon>
        <taxon>Euteleostomi</taxon>
        <taxon>Actinopterygii</taxon>
        <taxon>Neopterygii</taxon>
        <taxon>Teleostei</taxon>
        <taxon>Clupei</taxon>
        <taxon>Clupeiformes</taxon>
        <taxon>Denticipitoidei</taxon>
        <taxon>Denticipitidae</taxon>
        <taxon>Denticeps</taxon>
    </lineage>
</organism>
<protein>
    <submittedName>
        <fullName evidence="2">Uncharacterized protein</fullName>
    </submittedName>
</protein>
<accession>A0AAY4EEA5</accession>
<feature type="region of interest" description="Disordered" evidence="1">
    <location>
        <begin position="1"/>
        <end position="42"/>
    </location>
</feature>
<evidence type="ECO:0000256" key="1">
    <source>
        <dbReference type="SAM" id="MobiDB-lite"/>
    </source>
</evidence>
<dbReference type="Ensembl" id="ENSDCDT00010066265.1">
    <property type="protein sequence ID" value="ENSDCDP00010055664.1"/>
    <property type="gene ID" value="ENSDCDG00010031875.1"/>
</dbReference>
<dbReference type="Proteomes" id="UP000694580">
    <property type="component" value="Chromosome 14"/>
</dbReference>
<sequence length="95" mass="10279">MMESCNSTPPPSRANPRRPGSGGGTLPVLSHQRGVQDETTWDPGSFLRSIAGPVYQILDPPTPAPRVNNLNCSKNSAHLAWRGLSCLVVLIDIRF</sequence>
<dbReference type="AlphaFoldDB" id="A0AAY4EEA5"/>
<proteinExistence type="predicted"/>
<keyword evidence="3" id="KW-1185">Reference proteome</keyword>
<reference evidence="2" key="3">
    <citation type="submission" date="2025-09" db="UniProtKB">
        <authorList>
            <consortium name="Ensembl"/>
        </authorList>
    </citation>
    <scope>IDENTIFICATION</scope>
</reference>
<evidence type="ECO:0000313" key="3">
    <source>
        <dbReference type="Proteomes" id="UP000694580"/>
    </source>
</evidence>
<reference evidence="2 3" key="1">
    <citation type="submission" date="2020-06" db="EMBL/GenBank/DDBJ databases">
        <authorList>
            <consortium name="Wellcome Sanger Institute Data Sharing"/>
        </authorList>
    </citation>
    <scope>NUCLEOTIDE SEQUENCE [LARGE SCALE GENOMIC DNA]</scope>
</reference>
<evidence type="ECO:0000313" key="2">
    <source>
        <dbReference type="Ensembl" id="ENSDCDP00010055664.1"/>
    </source>
</evidence>
<reference evidence="2" key="2">
    <citation type="submission" date="2025-08" db="UniProtKB">
        <authorList>
            <consortium name="Ensembl"/>
        </authorList>
    </citation>
    <scope>IDENTIFICATION</scope>
</reference>
<name>A0AAY4EEA5_9TELE</name>